<organism evidence="2 3">
    <name type="scientific">Leptotrichia wadei</name>
    <dbReference type="NCBI Taxonomy" id="157687"/>
    <lineage>
        <taxon>Bacteria</taxon>
        <taxon>Fusobacteriati</taxon>
        <taxon>Fusobacteriota</taxon>
        <taxon>Fusobacteriia</taxon>
        <taxon>Fusobacteriales</taxon>
        <taxon>Leptotrichiaceae</taxon>
        <taxon>Leptotrichia</taxon>
    </lineage>
</organism>
<gene>
    <name evidence="2" type="ORF">JMUB3936_0336</name>
</gene>
<dbReference type="SUPFAM" id="SSF52200">
    <property type="entry name" value="Toll/Interleukin receptor TIR domain"/>
    <property type="match status" value="1"/>
</dbReference>
<sequence>MIFISHNHKDKKIIEPFANRLSDVYGKDNVFYDSWSIQPGDGIIDKMNKGLSSINYFFFFVSDNSLKSDMVKLEWQNALITSLSDDIKFIPVRLDQSEMPAILKQILYLDVFSNGFETVLRQMIDVIDGNNTYHGEKRTYENVNSKIKVLNKNEIEIEIFATTYMEPIGKYIILTLNEEEELKVECPKEAMFGNGFLKGLEIERNLAKETVNGVIISLHRPLTPGFPLRIIIKSDTEIIFRGIMKAISEEKIVGIPTEVI</sequence>
<dbReference type="InterPro" id="IPR035897">
    <property type="entry name" value="Toll_tir_struct_dom_sf"/>
</dbReference>
<evidence type="ECO:0000313" key="2">
    <source>
        <dbReference type="EMBL" id="BBM54058.1"/>
    </source>
</evidence>
<name>A0A510KQP2_9FUSO</name>
<dbReference type="AlphaFoldDB" id="A0A510KQP2"/>
<reference evidence="2 3" key="1">
    <citation type="submission" date="2019-07" db="EMBL/GenBank/DDBJ databases">
        <title>Complete Genome Sequence of Leptotrichia wadei Strain JMUB3936.</title>
        <authorList>
            <person name="Watanabe S."/>
            <person name="Cui L."/>
        </authorList>
    </citation>
    <scope>NUCLEOTIDE SEQUENCE [LARGE SCALE GENOMIC DNA]</scope>
    <source>
        <strain evidence="2 3">JMUB3936</strain>
    </source>
</reference>
<dbReference type="Proteomes" id="UP000321944">
    <property type="component" value="Chromosome"/>
</dbReference>
<protein>
    <submittedName>
        <fullName evidence="2">TIR protein</fullName>
    </submittedName>
</protein>
<dbReference type="OrthoDB" id="1098242at2"/>
<accession>A0A510KQP2</accession>
<dbReference type="Gene3D" id="3.40.50.10140">
    <property type="entry name" value="Toll/interleukin-1 receptor homology (TIR) domain"/>
    <property type="match status" value="1"/>
</dbReference>
<dbReference type="GO" id="GO:0007165">
    <property type="term" value="P:signal transduction"/>
    <property type="evidence" value="ECO:0007669"/>
    <property type="project" value="InterPro"/>
</dbReference>
<dbReference type="Pfam" id="PF13676">
    <property type="entry name" value="TIR_2"/>
    <property type="match status" value="1"/>
</dbReference>
<feature type="domain" description="TIR" evidence="1">
    <location>
        <begin position="2"/>
        <end position="122"/>
    </location>
</feature>
<evidence type="ECO:0000313" key="3">
    <source>
        <dbReference type="Proteomes" id="UP000321944"/>
    </source>
</evidence>
<proteinExistence type="predicted"/>
<evidence type="ECO:0000259" key="1">
    <source>
        <dbReference type="Pfam" id="PF13676"/>
    </source>
</evidence>
<dbReference type="RefSeq" id="WP_147002902.1">
    <property type="nucleotide sequence ID" value="NZ_AP019841.1"/>
</dbReference>
<dbReference type="InterPro" id="IPR000157">
    <property type="entry name" value="TIR_dom"/>
</dbReference>
<dbReference type="EMBL" id="AP019841">
    <property type="protein sequence ID" value="BBM54058.1"/>
    <property type="molecule type" value="Genomic_DNA"/>
</dbReference>